<dbReference type="PANTHER" id="PTHR43226:SF4">
    <property type="entry name" value="XAA-PRO AMINOPEPTIDASE 3"/>
    <property type="match status" value="1"/>
</dbReference>
<evidence type="ECO:0000256" key="2">
    <source>
        <dbReference type="ARBA" id="ARBA00008766"/>
    </source>
</evidence>
<dbReference type="AlphaFoldDB" id="C3XXJ8"/>
<dbReference type="MEROPS" id="M24.004"/>
<keyword evidence="5" id="KW-0464">Manganese</keyword>
<dbReference type="GO" id="GO:0070006">
    <property type="term" value="F:metalloaminopeptidase activity"/>
    <property type="evidence" value="ECO:0007669"/>
    <property type="project" value="InterPro"/>
</dbReference>
<evidence type="ECO:0000259" key="6">
    <source>
        <dbReference type="SMART" id="SM01011"/>
    </source>
</evidence>
<accession>C3XXJ8</accession>
<dbReference type="eggNOG" id="KOG2414">
    <property type="taxonomic scope" value="Eukaryota"/>
</dbReference>
<organism>
    <name type="scientific">Branchiostoma floridae</name>
    <name type="common">Florida lancelet</name>
    <name type="synonym">Amphioxus</name>
    <dbReference type="NCBI Taxonomy" id="7739"/>
    <lineage>
        <taxon>Eukaryota</taxon>
        <taxon>Metazoa</taxon>
        <taxon>Chordata</taxon>
        <taxon>Cephalochordata</taxon>
        <taxon>Leptocardii</taxon>
        <taxon>Amphioxiformes</taxon>
        <taxon>Branchiostomatidae</taxon>
        <taxon>Branchiostoma</taxon>
    </lineage>
</organism>
<dbReference type="SUPFAM" id="SSF55920">
    <property type="entry name" value="Creatinase/aminopeptidase"/>
    <property type="match status" value="1"/>
</dbReference>
<sequence>MFSSLSSKVLRNLCNYKNVFADVQGSAILITLGHINTRFSRKLSSSSPAHVRTLRYLGQPTSQTHPHLVRPGEVTTGIQQEEFRQRRGQLMSAVKEHHGKQSRHVVIVVSSPVKYMAVDVPYPFRQDPNFLYLSGFKEPNSVLVLESCQGNSPTNHKATLLVPERNPERELWDGPRSGTDGALQLTGVDQTLRIDDLGRFLVQFRTQDWTVWFDHLKPVHRQLCDQIKTSLLQPRMLESKAPTQQVINGGELVLVDAGCEYHGYVCDITRTWPISGKFTEPQRQNLRRHQSDPLHQQQNLIRHQLDMLHHQQNLIRHQLELLHQQQNLIRHQLDLLHHQQNLIRHQLELLHHPQNLIRHQLDMLHHQQNLIRHQLELQNLIRHQLDLLHHQQNPIRHQLDQLHHQQNLKIRPFKSNCAI</sequence>
<feature type="domain" description="Aminopeptidase P N-terminal" evidence="6">
    <location>
        <begin position="78"/>
        <end position="220"/>
    </location>
</feature>
<dbReference type="InterPro" id="IPR029149">
    <property type="entry name" value="Creatin/AminoP/Spt16_N"/>
</dbReference>
<protein>
    <recommendedName>
        <fullName evidence="6">Aminopeptidase P N-terminal domain-containing protein</fullName>
    </recommendedName>
</protein>
<dbReference type="InterPro" id="IPR052433">
    <property type="entry name" value="X-Pro_dipept-like"/>
</dbReference>
<evidence type="ECO:0000256" key="5">
    <source>
        <dbReference type="ARBA" id="ARBA00023211"/>
    </source>
</evidence>
<dbReference type="InterPro" id="IPR007865">
    <property type="entry name" value="Aminopep_P_N"/>
</dbReference>
<evidence type="ECO:0000313" key="7">
    <source>
        <dbReference type="EMBL" id="EEN67458.1"/>
    </source>
</evidence>
<gene>
    <name evidence="7" type="ORF">BRAFLDRAFT_63920</name>
</gene>
<dbReference type="InterPro" id="IPR000994">
    <property type="entry name" value="Pept_M24"/>
</dbReference>
<dbReference type="Gene3D" id="3.90.230.10">
    <property type="entry name" value="Creatinase/methionine aminopeptidase superfamily"/>
    <property type="match status" value="1"/>
</dbReference>
<evidence type="ECO:0000256" key="4">
    <source>
        <dbReference type="ARBA" id="ARBA00022801"/>
    </source>
</evidence>
<dbReference type="Gene3D" id="3.40.350.10">
    <property type="entry name" value="Creatinase/prolidase N-terminal domain"/>
    <property type="match status" value="1"/>
</dbReference>
<comment type="similarity">
    <text evidence="2">Belongs to the peptidase M24B family.</text>
</comment>
<proteinExistence type="inferred from homology"/>
<dbReference type="FunCoup" id="C3XXJ8">
    <property type="interactions" value="133"/>
</dbReference>
<dbReference type="Pfam" id="PF05195">
    <property type="entry name" value="AMP_N"/>
    <property type="match status" value="1"/>
</dbReference>
<dbReference type="EMBL" id="GG666471">
    <property type="protein sequence ID" value="EEN67458.1"/>
    <property type="molecule type" value="Genomic_DNA"/>
</dbReference>
<name>C3XXJ8_BRAFL</name>
<reference evidence="7" key="1">
    <citation type="journal article" date="2008" name="Nature">
        <title>The amphioxus genome and the evolution of the chordate karyotype.</title>
        <authorList>
            <consortium name="US DOE Joint Genome Institute (JGI-PGF)"/>
            <person name="Putnam N.H."/>
            <person name="Butts T."/>
            <person name="Ferrier D.E.K."/>
            <person name="Furlong R.F."/>
            <person name="Hellsten U."/>
            <person name="Kawashima T."/>
            <person name="Robinson-Rechavi M."/>
            <person name="Shoguchi E."/>
            <person name="Terry A."/>
            <person name="Yu J.-K."/>
            <person name="Benito-Gutierrez E.L."/>
            <person name="Dubchak I."/>
            <person name="Garcia-Fernandez J."/>
            <person name="Gibson-Brown J.J."/>
            <person name="Grigoriev I.V."/>
            <person name="Horton A.C."/>
            <person name="de Jong P.J."/>
            <person name="Jurka J."/>
            <person name="Kapitonov V.V."/>
            <person name="Kohara Y."/>
            <person name="Kuroki Y."/>
            <person name="Lindquist E."/>
            <person name="Lucas S."/>
            <person name="Osoegawa K."/>
            <person name="Pennacchio L.A."/>
            <person name="Salamov A.A."/>
            <person name="Satou Y."/>
            <person name="Sauka-Spengler T."/>
            <person name="Schmutz J."/>
            <person name="Shin-I T."/>
            <person name="Toyoda A."/>
            <person name="Bronner-Fraser M."/>
            <person name="Fujiyama A."/>
            <person name="Holland L.Z."/>
            <person name="Holland P.W.H."/>
            <person name="Satoh N."/>
            <person name="Rokhsar D.S."/>
        </authorList>
    </citation>
    <scope>NUCLEOTIDE SEQUENCE [LARGE SCALE GENOMIC DNA]</scope>
    <source>
        <strain evidence="7">S238N-H82</strain>
        <tissue evidence="7">Testes</tissue>
    </source>
</reference>
<comment type="cofactor">
    <cofactor evidence="1">
        <name>Mn(2+)</name>
        <dbReference type="ChEBI" id="CHEBI:29035"/>
    </cofactor>
</comment>
<dbReference type="STRING" id="7739.C3XXJ8"/>
<dbReference type="SMART" id="SM01011">
    <property type="entry name" value="AMP_N"/>
    <property type="match status" value="1"/>
</dbReference>
<keyword evidence="4" id="KW-0378">Hydrolase</keyword>
<dbReference type="SUPFAM" id="SSF53092">
    <property type="entry name" value="Creatinase/prolidase N-terminal domain"/>
    <property type="match status" value="1"/>
</dbReference>
<keyword evidence="3" id="KW-0479">Metal-binding</keyword>
<dbReference type="GO" id="GO:0030145">
    <property type="term" value="F:manganese ion binding"/>
    <property type="evidence" value="ECO:0007669"/>
    <property type="project" value="InterPro"/>
</dbReference>
<dbReference type="InParanoid" id="C3XXJ8"/>
<dbReference type="Pfam" id="PF00557">
    <property type="entry name" value="Peptidase_M24"/>
    <property type="match status" value="1"/>
</dbReference>
<evidence type="ECO:0000256" key="3">
    <source>
        <dbReference type="ARBA" id="ARBA00022723"/>
    </source>
</evidence>
<dbReference type="PANTHER" id="PTHR43226">
    <property type="entry name" value="XAA-PRO AMINOPEPTIDASE 3"/>
    <property type="match status" value="1"/>
</dbReference>
<evidence type="ECO:0000256" key="1">
    <source>
        <dbReference type="ARBA" id="ARBA00001936"/>
    </source>
</evidence>
<dbReference type="InterPro" id="IPR036005">
    <property type="entry name" value="Creatinase/aminopeptidase-like"/>
</dbReference>